<dbReference type="AlphaFoldDB" id="A0A7Y0LBF7"/>
<comment type="caution">
    <text evidence="2">The sequence shown here is derived from an EMBL/GenBank/DDBJ whole genome shotgun (WGS) entry which is preliminary data.</text>
</comment>
<evidence type="ECO:0000256" key="1">
    <source>
        <dbReference type="SAM" id="MobiDB-lite"/>
    </source>
</evidence>
<keyword evidence="3" id="KW-1185">Reference proteome</keyword>
<name>A0A7Y0LBF7_9GAMM</name>
<gene>
    <name evidence="2" type="ORF">HII17_00275</name>
</gene>
<dbReference type="EMBL" id="JABBXH010000001">
    <property type="protein sequence ID" value="NMP29980.1"/>
    <property type="molecule type" value="Genomic_DNA"/>
</dbReference>
<dbReference type="Proteomes" id="UP000568664">
    <property type="component" value="Unassembled WGS sequence"/>
</dbReference>
<evidence type="ECO:0000313" key="3">
    <source>
        <dbReference type="Proteomes" id="UP000568664"/>
    </source>
</evidence>
<protein>
    <submittedName>
        <fullName evidence="2">Uncharacterized protein</fullName>
    </submittedName>
</protein>
<proteinExistence type="predicted"/>
<sequence>MSFIFGASPSIAATEPTVEPEVVSKAFLEYLAELVEVDGKLVHPTQLSDVEQAKLKQDKLPIKEQTQPSKEPLTEEDNQ</sequence>
<feature type="region of interest" description="Disordered" evidence="1">
    <location>
        <begin position="57"/>
        <end position="79"/>
    </location>
</feature>
<organism evidence="2 3">
    <name type="scientific">Thalassotalea algicola</name>
    <dbReference type="NCBI Taxonomy" id="2716224"/>
    <lineage>
        <taxon>Bacteria</taxon>
        <taxon>Pseudomonadati</taxon>
        <taxon>Pseudomonadota</taxon>
        <taxon>Gammaproteobacteria</taxon>
        <taxon>Alteromonadales</taxon>
        <taxon>Colwelliaceae</taxon>
        <taxon>Thalassotalea</taxon>
    </lineage>
</organism>
<evidence type="ECO:0000313" key="2">
    <source>
        <dbReference type="EMBL" id="NMP29980.1"/>
    </source>
</evidence>
<accession>A0A7Y0LBF7</accession>
<dbReference type="RefSeq" id="WP_169073334.1">
    <property type="nucleotide sequence ID" value="NZ_JABBXH010000001.1"/>
</dbReference>
<reference evidence="2 3" key="1">
    <citation type="submission" date="2020-04" db="EMBL/GenBank/DDBJ databases">
        <title>Thalassotalea sp. M1531, isolated from the surface of marine red alga.</title>
        <authorList>
            <person name="Pang L."/>
            <person name="Lu D.-C."/>
        </authorList>
    </citation>
    <scope>NUCLEOTIDE SEQUENCE [LARGE SCALE GENOMIC DNA]</scope>
    <source>
        <strain evidence="2 3">M1531</strain>
    </source>
</reference>